<dbReference type="InterPro" id="IPR007110">
    <property type="entry name" value="Ig-like_dom"/>
</dbReference>
<comment type="caution">
    <text evidence="5">The sequence shown here is derived from an EMBL/GenBank/DDBJ whole genome shotgun (WGS) entry which is preliminary data.</text>
</comment>
<dbReference type="Pfam" id="PF07679">
    <property type="entry name" value="I-set"/>
    <property type="match status" value="1"/>
</dbReference>
<evidence type="ECO:0000313" key="5">
    <source>
        <dbReference type="EMBL" id="KAK2179863.1"/>
    </source>
</evidence>
<protein>
    <recommendedName>
        <fullName evidence="4">Ig-like domain-containing protein</fullName>
    </recommendedName>
</protein>
<dbReference type="GO" id="GO:0005886">
    <property type="term" value="C:plasma membrane"/>
    <property type="evidence" value="ECO:0007669"/>
    <property type="project" value="TreeGrafter"/>
</dbReference>
<accession>A0AAD9KZX9</accession>
<keyword evidence="6" id="KW-1185">Reference proteome</keyword>
<reference evidence="5" key="1">
    <citation type="journal article" date="2023" name="Mol. Biol. Evol.">
        <title>Third-Generation Sequencing Reveals the Adaptive Role of the Epigenome in Three Deep-Sea Polychaetes.</title>
        <authorList>
            <person name="Perez M."/>
            <person name="Aroh O."/>
            <person name="Sun Y."/>
            <person name="Lan Y."/>
            <person name="Juniper S.K."/>
            <person name="Young C.R."/>
            <person name="Angers B."/>
            <person name="Qian P.Y."/>
        </authorList>
    </citation>
    <scope>NUCLEOTIDE SEQUENCE</scope>
    <source>
        <strain evidence="5">R07B-5</strain>
    </source>
</reference>
<feature type="region of interest" description="Disordered" evidence="3">
    <location>
        <begin position="1"/>
        <end position="26"/>
    </location>
</feature>
<gene>
    <name evidence="5" type="ORF">NP493_469g03016</name>
</gene>
<organism evidence="5 6">
    <name type="scientific">Ridgeia piscesae</name>
    <name type="common">Tubeworm</name>
    <dbReference type="NCBI Taxonomy" id="27915"/>
    <lineage>
        <taxon>Eukaryota</taxon>
        <taxon>Metazoa</taxon>
        <taxon>Spiralia</taxon>
        <taxon>Lophotrochozoa</taxon>
        <taxon>Annelida</taxon>
        <taxon>Polychaeta</taxon>
        <taxon>Sedentaria</taxon>
        <taxon>Canalipalpata</taxon>
        <taxon>Sabellida</taxon>
        <taxon>Siboglinidae</taxon>
        <taxon>Ridgeia</taxon>
    </lineage>
</organism>
<dbReference type="Proteomes" id="UP001209878">
    <property type="component" value="Unassembled WGS sequence"/>
</dbReference>
<sequence>MVMSPSVGNKEIKQDTSSSDAPRITLAPKDTKVKEDGTVSFFCKASGNPAPEIHWRKGGRRIKDGRQRYFTVEMPHGSVLRIEPVKYHRDDSAFECVAENGIGEPVTASAQLSVYQDGQLPTGYPSIKESPTLKAVEKDRNTVMVCKAEGNPDPTVMWLKDFIPVDLSDPRLQLLQTGSLQILHSQESDEGKYECVAENNAGVIYSYGANLYVRASLIAIEPGAGGRQMTAGDRLMARH</sequence>
<dbReference type="PANTHER" id="PTHR45080">
    <property type="entry name" value="CONTACTIN 5"/>
    <property type="match status" value="1"/>
</dbReference>
<evidence type="ECO:0000259" key="4">
    <source>
        <dbReference type="PROSITE" id="PS50835"/>
    </source>
</evidence>
<evidence type="ECO:0000256" key="3">
    <source>
        <dbReference type="SAM" id="MobiDB-lite"/>
    </source>
</evidence>
<dbReference type="SMART" id="SM00409">
    <property type="entry name" value="IG"/>
    <property type="match status" value="2"/>
</dbReference>
<keyword evidence="2" id="KW-1015">Disulfide bond</keyword>
<dbReference type="InterPro" id="IPR036179">
    <property type="entry name" value="Ig-like_dom_sf"/>
</dbReference>
<dbReference type="GO" id="GO:0043025">
    <property type="term" value="C:neuronal cell body"/>
    <property type="evidence" value="ECO:0007669"/>
    <property type="project" value="TreeGrafter"/>
</dbReference>
<dbReference type="AlphaFoldDB" id="A0AAD9KZX9"/>
<keyword evidence="1" id="KW-0732">Signal</keyword>
<dbReference type="Pfam" id="PF13927">
    <property type="entry name" value="Ig_3"/>
    <property type="match status" value="1"/>
</dbReference>
<dbReference type="EMBL" id="JAODUO010000469">
    <property type="protein sequence ID" value="KAK2179863.1"/>
    <property type="molecule type" value="Genomic_DNA"/>
</dbReference>
<dbReference type="PROSITE" id="PS50835">
    <property type="entry name" value="IG_LIKE"/>
    <property type="match status" value="2"/>
</dbReference>
<evidence type="ECO:0000256" key="1">
    <source>
        <dbReference type="ARBA" id="ARBA00022729"/>
    </source>
</evidence>
<dbReference type="InterPro" id="IPR003598">
    <property type="entry name" value="Ig_sub2"/>
</dbReference>
<dbReference type="InterPro" id="IPR013098">
    <property type="entry name" value="Ig_I-set"/>
</dbReference>
<dbReference type="PANTHER" id="PTHR45080:SF8">
    <property type="entry name" value="IG-LIKE DOMAIN-CONTAINING PROTEIN"/>
    <property type="match status" value="1"/>
</dbReference>
<dbReference type="Gene3D" id="2.60.40.10">
    <property type="entry name" value="Immunoglobulins"/>
    <property type="match status" value="2"/>
</dbReference>
<dbReference type="FunFam" id="2.60.40.10:FF:000015">
    <property type="entry name" value="receptor-type tyrosine-protein phosphatase delta isoform X2"/>
    <property type="match status" value="1"/>
</dbReference>
<evidence type="ECO:0000313" key="6">
    <source>
        <dbReference type="Proteomes" id="UP001209878"/>
    </source>
</evidence>
<dbReference type="GO" id="GO:0008046">
    <property type="term" value="F:axon guidance receptor activity"/>
    <property type="evidence" value="ECO:0007669"/>
    <property type="project" value="TreeGrafter"/>
</dbReference>
<feature type="domain" description="Ig-like" evidence="4">
    <location>
        <begin position="22"/>
        <end position="113"/>
    </location>
</feature>
<dbReference type="InterPro" id="IPR013783">
    <property type="entry name" value="Ig-like_fold"/>
</dbReference>
<dbReference type="GO" id="GO:0007156">
    <property type="term" value="P:homophilic cell adhesion via plasma membrane adhesion molecules"/>
    <property type="evidence" value="ECO:0007669"/>
    <property type="project" value="TreeGrafter"/>
</dbReference>
<dbReference type="SMART" id="SM00408">
    <property type="entry name" value="IGc2"/>
    <property type="match status" value="2"/>
</dbReference>
<dbReference type="SUPFAM" id="SSF48726">
    <property type="entry name" value="Immunoglobulin"/>
    <property type="match status" value="2"/>
</dbReference>
<dbReference type="GO" id="GO:0030424">
    <property type="term" value="C:axon"/>
    <property type="evidence" value="ECO:0007669"/>
    <property type="project" value="TreeGrafter"/>
</dbReference>
<dbReference type="InterPro" id="IPR050958">
    <property type="entry name" value="Cell_Adh-Cytoskel_Orgn"/>
</dbReference>
<dbReference type="FunFam" id="2.60.40.10:FF:000023">
    <property type="entry name" value="receptor-type tyrosine-protein phosphatase delta isoform X2"/>
    <property type="match status" value="1"/>
</dbReference>
<proteinExistence type="predicted"/>
<feature type="domain" description="Ig-like" evidence="4">
    <location>
        <begin position="125"/>
        <end position="200"/>
    </location>
</feature>
<dbReference type="InterPro" id="IPR003599">
    <property type="entry name" value="Ig_sub"/>
</dbReference>
<name>A0AAD9KZX9_RIDPI</name>
<evidence type="ECO:0000256" key="2">
    <source>
        <dbReference type="ARBA" id="ARBA00023157"/>
    </source>
</evidence>
<dbReference type="GO" id="GO:0050808">
    <property type="term" value="P:synapse organization"/>
    <property type="evidence" value="ECO:0007669"/>
    <property type="project" value="TreeGrafter"/>
</dbReference>